<keyword evidence="2" id="KW-1185">Reference proteome</keyword>
<reference evidence="1" key="1">
    <citation type="submission" date="2019-10" db="EMBL/GenBank/DDBJ databases">
        <authorList>
            <consortium name="DOE Joint Genome Institute"/>
            <person name="Kuo A."/>
            <person name="Miyauchi S."/>
            <person name="Kiss E."/>
            <person name="Drula E."/>
            <person name="Kohler A."/>
            <person name="Sanchez-Garcia M."/>
            <person name="Andreopoulos B."/>
            <person name="Barry K.W."/>
            <person name="Bonito G."/>
            <person name="Buee M."/>
            <person name="Carver A."/>
            <person name="Chen C."/>
            <person name="Cichocki N."/>
            <person name="Clum A."/>
            <person name="Culley D."/>
            <person name="Crous P.W."/>
            <person name="Fauchery L."/>
            <person name="Girlanda M."/>
            <person name="Hayes R."/>
            <person name="Keri Z."/>
            <person name="LaButti K."/>
            <person name="Lipzen A."/>
            <person name="Lombard V."/>
            <person name="Magnuson J."/>
            <person name="Maillard F."/>
            <person name="Morin E."/>
            <person name="Murat C."/>
            <person name="Nolan M."/>
            <person name="Ohm R."/>
            <person name="Pangilinan J."/>
            <person name="Pereira M."/>
            <person name="Perotto S."/>
            <person name="Peter M."/>
            <person name="Riley R."/>
            <person name="Sitrit Y."/>
            <person name="Stielow B."/>
            <person name="Szollosi G."/>
            <person name="Zifcakova L."/>
            <person name="Stursova M."/>
            <person name="Spatafora J.W."/>
            <person name="Tedersoo L."/>
            <person name="Vaario L.-M."/>
            <person name="Yamada A."/>
            <person name="Yan M."/>
            <person name="Wang P."/>
            <person name="Xu J."/>
            <person name="Bruns T."/>
            <person name="Baldrian P."/>
            <person name="Vilgalys R."/>
            <person name="Henrissat B."/>
            <person name="Grigoriev I.V."/>
            <person name="Hibbett D."/>
            <person name="Nagy L.G."/>
            <person name="Martin F.M."/>
        </authorList>
    </citation>
    <scope>NUCLEOTIDE SEQUENCE</scope>
    <source>
        <strain evidence="1">Prilba</strain>
    </source>
</reference>
<protein>
    <submittedName>
        <fullName evidence="1">Uncharacterized protein</fullName>
    </submittedName>
</protein>
<dbReference type="OrthoDB" id="3223416at2759"/>
<dbReference type="AlphaFoldDB" id="A0A9P5JXV3"/>
<accession>A0A9P5JXV3</accession>
<proteinExistence type="predicted"/>
<reference evidence="1" key="2">
    <citation type="journal article" date="2020" name="Nat. Commun.">
        <title>Large-scale genome sequencing of mycorrhizal fungi provides insights into the early evolution of symbiotic traits.</title>
        <authorList>
            <person name="Miyauchi S."/>
            <person name="Kiss E."/>
            <person name="Kuo A."/>
            <person name="Drula E."/>
            <person name="Kohler A."/>
            <person name="Sanchez-Garcia M."/>
            <person name="Morin E."/>
            <person name="Andreopoulos B."/>
            <person name="Barry K.W."/>
            <person name="Bonito G."/>
            <person name="Buee M."/>
            <person name="Carver A."/>
            <person name="Chen C."/>
            <person name="Cichocki N."/>
            <person name="Clum A."/>
            <person name="Culley D."/>
            <person name="Crous P.W."/>
            <person name="Fauchery L."/>
            <person name="Girlanda M."/>
            <person name="Hayes R.D."/>
            <person name="Keri Z."/>
            <person name="LaButti K."/>
            <person name="Lipzen A."/>
            <person name="Lombard V."/>
            <person name="Magnuson J."/>
            <person name="Maillard F."/>
            <person name="Murat C."/>
            <person name="Nolan M."/>
            <person name="Ohm R.A."/>
            <person name="Pangilinan J."/>
            <person name="Pereira M.F."/>
            <person name="Perotto S."/>
            <person name="Peter M."/>
            <person name="Pfister S."/>
            <person name="Riley R."/>
            <person name="Sitrit Y."/>
            <person name="Stielow J.B."/>
            <person name="Szollosi G."/>
            <person name="Zifcakova L."/>
            <person name="Stursova M."/>
            <person name="Spatafora J.W."/>
            <person name="Tedersoo L."/>
            <person name="Vaario L.M."/>
            <person name="Yamada A."/>
            <person name="Yan M."/>
            <person name="Wang P."/>
            <person name="Xu J."/>
            <person name="Bruns T."/>
            <person name="Baldrian P."/>
            <person name="Vilgalys R."/>
            <person name="Dunand C."/>
            <person name="Henrissat B."/>
            <person name="Grigoriev I.V."/>
            <person name="Hibbett D."/>
            <person name="Nagy L.G."/>
            <person name="Martin F.M."/>
        </authorList>
    </citation>
    <scope>NUCLEOTIDE SEQUENCE</scope>
    <source>
        <strain evidence="1">Prilba</strain>
    </source>
</reference>
<name>A0A9P5JXV3_9AGAM</name>
<comment type="caution">
    <text evidence="1">The sequence shown here is derived from an EMBL/GenBank/DDBJ whole genome shotgun (WGS) entry which is preliminary data.</text>
</comment>
<gene>
    <name evidence="1" type="ORF">DFH94DRAFT_776582</name>
</gene>
<dbReference type="EMBL" id="WHVB01000032">
    <property type="protein sequence ID" value="KAF8468524.1"/>
    <property type="molecule type" value="Genomic_DNA"/>
</dbReference>
<sequence>MAYPSHTRAFVPPTSLNVTAISANNGLSTLECWQILPGFTTSSQAGTIGASSLQLGNLANMSYAVLPPGFNASFHNAPTFQWVAFLTGLAHVTLANSSVEAYIPGGKNGLIFAADTAAVSALGHSTNYPSNSETIALQIPTGGTIPQHNVLHSGPCTLNDLD</sequence>
<evidence type="ECO:0000313" key="1">
    <source>
        <dbReference type="EMBL" id="KAF8468524.1"/>
    </source>
</evidence>
<dbReference type="Proteomes" id="UP000759537">
    <property type="component" value="Unassembled WGS sequence"/>
</dbReference>
<evidence type="ECO:0000313" key="2">
    <source>
        <dbReference type="Proteomes" id="UP000759537"/>
    </source>
</evidence>
<organism evidence="1 2">
    <name type="scientific">Russula ochroleuca</name>
    <dbReference type="NCBI Taxonomy" id="152965"/>
    <lineage>
        <taxon>Eukaryota</taxon>
        <taxon>Fungi</taxon>
        <taxon>Dikarya</taxon>
        <taxon>Basidiomycota</taxon>
        <taxon>Agaricomycotina</taxon>
        <taxon>Agaricomycetes</taxon>
        <taxon>Russulales</taxon>
        <taxon>Russulaceae</taxon>
        <taxon>Russula</taxon>
    </lineage>
</organism>